<accession>A0ABS5L1K1</accession>
<proteinExistence type="predicted"/>
<dbReference type="Proteomes" id="UP000730482">
    <property type="component" value="Unassembled WGS sequence"/>
</dbReference>
<dbReference type="EMBL" id="JAAFYZ010000172">
    <property type="protein sequence ID" value="MBS2552130.1"/>
    <property type="molecule type" value="Genomic_DNA"/>
</dbReference>
<name>A0ABS5L1K1_9ACTN</name>
<evidence type="ECO:0000313" key="2">
    <source>
        <dbReference type="Proteomes" id="UP000730482"/>
    </source>
</evidence>
<protein>
    <recommendedName>
        <fullName evidence="3">DUF4375 domain-containing protein</fullName>
    </recommendedName>
</protein>
<keyword evidence="2" id="KW-1185">Reference proteome</keyword>
<dbReference type="RefSeq" id="WP_212017428.1">
    <property type="nucleotide sequence ID" value="NZ_JAAFYZ010000172.1"/>
</dbReference>
<comment type="caution">
    <text evidence="1">The sequence shown here is derived from an EMBL/GenBank/DDBJ whole genome shotgun (WGS) entry which is preliminary data.</text>
</comment>
<evidence type="ECO:0000313" key="1">
    <source>
        <dbReference type="EMBL" id="MBS2552130.1"/>
    </source>
</evidence>
<sequence>MDDPWDEDVMLGSFETLSPYQRAVVAGLVAHRVGVLAEFPDIDQYFSFAPGYTFLIEDVLRTIDKAATVGQVDAAEAGALKERFEELLGPDREEYEEPDSWIAANYVNVASMVDYALRTWARPGESQTSGFVVLSSSDAFTAGLHDNEPTLEVVEVARQQADMAAVKDLPEPMTAADYAALKAESASLREAIRAQFQVIIDSEG</sequence>
<organism evidence="1 2">
    <name type="scientific">Catenulispora pinistramenti</name>
    <dbReference type="NCBI Taxonomy" id="2705254"/>
    <lineage>
        <taxon>Bacteria</taxon>
        <taxon>Bacillati</taxon>
        <taxon>Actinomycetota</taxon>
        <taxon>Actinomycetes</taxon>
        <taxon>Catenulisporales</taxon>
        <taxon>Catenulisporaceae</taxon>
        <taxon>Catenulispora</taxon>
    </lineage>
</organism>
<gene>
    <name evidence="1" type="ORF">KGQ19_35270</name>
</gene>
<evidence type="ECO:0008006" key="3">
    <source>
        <dbReference type="Google" id="ProtNLM"/>
    </source>
</evidence>
<reference evidence="1 2" key="1">
    <citation type="submission" date="2020-02" db="EMBL/GenBank/DDBJ databases">
        <title>Acidophilic actinobacteria isolated from forest soil.</title>
        <authorList>
            <person name="Golinska P."/>
        </authorList>
    </citation>
    <scope>NUCLEOTIDE SEQUENCE [LARGE SCALE GENOMIC DNA]</scope>
    <source>
        <strain evidence="1 2">NL8</strain>
    </source>
</reference>